<sequence>MAIILPIAHTIHPLIFNETLGFYVDAPEFTEQRLRTVLSLRARFLEHQNAPRAQAMLKRVTVIVAMNTVIYMMIIVWEFTVGIFVPDINRVLQHNMMMTVSDMLSFSMPYTLLICDKNVQEMIWQKVPRISRMPSSIVPIS</sequence>
<dbReference type="InterPro" id="IPR052880">
    <property type="entry name" value="NRL-Serpentine_Class_Gamma"/>
</dbReference>
<evidence type="ECO:0000256" key="1">
    <source>
        <dbReference type="ARBA" id="ARBA00004141"/>
    </source>
</evidence>
<dbReference type="PANTHER" id="PTHR31114">
    <property type="entry name" value="SERPENTINE RECEPTOR CLASS GAMMA"/>
    <property type="match status" value="1"/>
</dbReference>
<comment type="subcellular location">
    <subcellularLocation>
        <location evidence="1">Membrane</location>
        <topology evidence="1">Multi-pass membrane protein</topology>
    </subcellularLocation>
</comment>
<dbReference type="GO" id="GO:0007606">
    <property type="term" value="P:sensory perception of chemical stimulus"/>
    <property type="evidence" value="ECO:0007669"/>
    <property type="project" value="UniProtKB-UniRule"/>
</dbReference>
<keyword evidence="5 6" id="KW-0472">Membrane</keyword>
<dbReference type="InterPro" id="IPR000609">
    <property type="entry name" value="7TM_GPCR_serpentine_rcpt_Srg"/>
</dbReference>
<accession>A0A9P1IVJ7</accession>
<evidence type="ECO:0000313" key="7">
    <source>
        <dbReference type="EMBL" id="CAI5450178.1"/>
    </source>
</evidence>
<protein>
    <recommendedName>
        <fullName evidence="6">Serpentine receptor class gamma</fullName>
    </recommendedName>
</protein>
<organism evidence="7 8">
    <name type="scientific">Caenorhabditis angaria</name>
    <dbReference type="NCBI Taxonomy" id="860376"/>
    <lineage>
        <taxon>Eukaryota</taxon>
        <taxon>Metazoa</taxon>
        <taxon>Ecdysozoa</taxon>
        <taxon>Nematoda</taxon>
        <taxon>Chromadorea</taxon>
        <taxon>Rhabditida</taxon>
        <taxon>Rhabditina</taxon>
        <taxon>Rhabditomorpha</taxon>
        <taxon>Rhabditoidea</taxon>
        <taxon>Rhabditidae</taxon>
        <taxon>Peloderinae</taxon>
        <taxon>Caenorhabditis</taxon>
    </lineage>
</organism>
<dbReference type="PANTHER" id="PTHR31114:SF4">
    <property type="entry name" value="SERPENTINE RECEPTOR CLASS GAMMA-RELATED"/>
    <property type="match status" value="1"/>
</dbReference>
<dbReference type="OrthoDB" id="5857471at2759"/>
<gene>
    <name evidence="7" type="ORF">CAMP_LOCUS12815</name>
</gene>
<feature type="transmembrane region" description="Helical" evidence="6">
    <location>
        <begin position="60"/>
        <end position="84"/>
    </location>
</feature>
<comment type="caution">
    <text evidence="6">Lacks conserved residue(s) required for the propagation of feature annotation.</text>
</comment>
<evidence type="ECO:0000256" key="5">
    <source>
        <dbReference type="ARBA" id="ARBA00023136"/>
    </source>
</evidence>
<dbReference type="EMBL" id="CANHGI010000005">
    <property type="protein sequence ID" value="CAI5450178.1"/>
    <property type="molecule type" value="Genomic_DNA"/>
</dbReference>
<name>A0A9P1IVJ7_9PELO</name>
<evidence type="ECO:0000256" key="2">
    <source>
        <dbReference type="ARBA" id="ARBA00005692"/>
    </source>
</evidence>
<dbReference type="AlphaFoldDB" id="A0A9P1IVJ7"/>
<keyword evidence="8" id="KW-1185">Reference proteome</keyword>
<dbReference type="Pfam" id="PF02118">
    <property type="entry name" value="Srg"/>
    <property type="match status" value="1"/>
</dbReference>
<dbReference type="Proteomes" id="UP001152747">
    <property type="component" value="Unassembled WGS sequence"/>
</dbReference>
<keyword evidence="3 6" id="KW-0812">Transmembrane</keyword>
<dbReference type="GO" id="GO:0004888">
    <property type="term" value="F:transmembrane signaling receptor activity"/>
    <property type="evidence" value="ECO:0007669"/>
    <property type="project" value="InterPro"/>
</dbReference>
<evidence type="ECO:0000256" key="3">
    <source>
        <dbReference type="ARBA" id="ARBA00022692"/>
    </source>
</evidence>
<evidence type="ECO:0000313" key="8">
    <source>
        <dbReference type="Proteomes" id="UP001152747"/>
    </source>
</evidence>
<keyword evidence="4 6" id="KW-1133">Transmembrane helix</keyword>
<dbReference type="GO" id="GO:0016020">
    <property type="term" value="C:membrane"/>
    <property type="evidence" value="ECO:0007669"/>
    <property type="project" value="UniProtKB-SubCell"/>
</dbReference>
<comment type="similarity">
    <text evidence="2 6">Belongs to the nematode receptor-like protein srg family.</text>
</comment>
<proteinExistence type="inferred from homology"/>
<evidence type="ECO:0000256" key="6">
    <source>
        <dbReference type="RuleBase" id="RU280813"/>
    </source>
</evidence>
<reference evidence="7" key="1">
    <citation type="submission" date="2022-11" db="EMBL/GenBank/DDBJ databases">
        <authorList>
            <person name="Kikuchi T."/>
        </authorList>
    </citation>
    <scope>NUCLEOTIDE SEQUENCE</scope>
    <source>
        <strain evidence="7">PS1010</strain>
    </source>
</reference>
<comment type="caution">
    <text evidence="7">The sequence shown here is derived from an EMBL/GenBank/DDBJ whole genome shotgun (WGS) entry which is preliminary data.</text>
</comment>
<evidence type="ECO:0000256" key="4">
    <source>
        <dbReference type="ARBA" id="ARBA00022989"/>
    </source>
</evidence>